<keyword evidence="1" id="KW-0472">Membrane</keyword>
<evidence type="ECO:0000313" key="4">
    <source>
        <dbReference type="Proteomes" id="UP001163046"/>
    </source>
</evidence>
<feature type="chain" id="PRO_5040993902" evidence="2">
    <location>
        <begin position="26"/>
        <end position="107"/>
    </location>
</feature>
<dbReference type="Proteomes" id="UP001163046">
    <property type="component" value="Unassembled WGS sequence"/>
</dbReference>
<dbReference type="AlphaFoldDB" id="A0A9X0CL77"/>
<protein>
    <submittedName>
        <fullName evidence="3">Uncharacterized protein</fullName>
    </submittedName>
</protein>
<name>A0A9X0CL77_9CNID</name>
<proteinExistence type="predicted"/>
<feature type="transmembrane region" description="Helical" evidence="1">
    <location>
        <begin position="72"/>
        <end position="95"/>
    </location>
</feature>
<evidence type="ECO:0000256" key="1">
    <source>
        <dbReference type="SAM" id="Phobius"/>
    </source>
</evidence>
<sequence>MCSPTPSLQATVCLTLVCSLQYVLNQLQANFCAQFANFSLHFVIFLKESPCPRLILMYHPIRPEEQNDFQMILFFCLGVGAGSVFNSLLAVVPVVRRYPALSLVTAK</sequence>
<evidence type="ECO:0000256" key="2">
    <source>
        <dbReference type="SAM" id="SignalP"/>
    </source>
</evidence>
<evidence type="ECO:0000313" key="3">
    <source>
        <dbReference type="EMBL" id="KAJ7362095.1"/>
    </source>
</evidence>
<comment type="caution">
    <text evidence="3">The sequence shown here is derived from an EMBL/GenBank/DDBJ whole genome shotgun (WGS) entry which is preliminary data.</text>
</comment>
<keyword evidence="1" id="KW-0812">Transmembrane</keyword>
<accession>A0A9X0CL77</accession>
<keyword evidence="4" id="KW-1185">Reference proteome</keyword>
<dbReference type="EMBL" id="MU827307">
    <property type="protein sequence ID" value="KAJ7362095.1"/>
    <property type="molecule type" value="Genomic_DNA"/>
</dbReference>
<keyword evidence="1" id="KW-1133">Transmembrane helix</keyword>
<keyword evidence="2" id="KW-0732">Signal</keyword>
<gene>
    <name evidence="3" type="ORF">OS493_013186</name>
</gene>
<feature type="signal peptide" evidence="2">
    <location>
        <begin position="1"/>
        <end position="25"/>
    </location>
</feature>
<organism evidence="3 4">
    <name type="scientific">Desmophyllum pertusum</name>
    <dbReference type="NCBI Taxonomy" id="174260"/>
    <lineage>
        <taxon>Eukaryota</taxon>
        <taxon>Metazoa</taxon>
        <taxon>Cnidaria</taxon>
        <taxon>Anthozoa</taxon>
        <taxon>Hexacorallia</taxon>
        <taxon>Scleractinia</taxon>
        <taxon>Caryophylliina</taxon>
        <taxon>Caryophylliidae</taxon>
        <taxon>Desmophyllum</taxon>
    </lineage>
</organism>
<reference evidence="3" key="1">
    <citation type="submission" date="2023-01" db="EMBL/GenBank/DDBJ databases">
        <title>Genome assembly of the deep-sea coral Lophelia pertusa.</title>
        <authorList>
            <person name="Herrera S."/>
            <person name="Cordes E."/>
        </authorList>
    </citation>
    <scope>NUCLEOTIDE SEQUENCE</scope>
    <source>
        <strain evidence="3">USNM1676648</strain>
        <tissue evidence="3">Polyp</tissue>
    </source>
</reference>